<organism evidence="1">
    <name type="scientific">uncultured Caudovirales phage</name>
    <dbReference type="NCBI Taxonomy" id="2100421"/>
    <lineage>
        <taxon>Viruses</taxon>
        <taxon>Duplodnaviria</taxon>
        <taxon>Heunggongvirae</taxon>
        <taxon>Uroviricota</taxon>
        <taxon>Caudoviricetes</taxon>
        <taxon>Peduoviridae</taxon>
        <taxon>Maltschvirus</taxon>
        <taxon>Maltschvirus maltsch</taxon>
    </lineage>
</organism>
<sequence>MKSKVYYNTLIMCFTDGRKVWTDKDSSAGHVPQGRSCIRYKVNGKLYSRKQVLNARYLVRVMEIKLPF</sequence>
<accession>A0A6J5M5T5</accession>
<evidence type="ECO:0000313" key="1">
    <source>
        <dbReference type="EMBL" id="CAB4140496.1"/>
    </source>
</evidence>
<reference evidence="1" key="1">
    <citation type="submission" date="2020-04" db="EMBL/GenBank/DDBJ databases">
        <authorList>
            <person name="Chiriac C."/>
            <person name="Salcher M."/>
            <person name="Ghai R."/>
            <person name="Kavagutti S V."/>
        </authorList>
    </citation>
    <scope>NUCLEOTIDE SEQUENCE</scope>
</reference>
<protein>
    <submittedName>
        <fullName evidence="1">Uncharacterized protein</fullName>
    </submittedName>
</protein>
<name>A0A6J5M5T5_9CAUD</name>
<dbReference type="EMBL" id="LR796374">
    <property type="protein sequence ID" value="CAB4140496.1"/>
    <property type="molecule type" value="Genomic_DNA"/>
</dbReference>
<gene>
    <name evidence="1" type="ORF">UFOVP402_36</name>
</gene>
<proteinExistence type="predicted"/>